<dbReference type="RefSeq" id="WP_159437860.1">
    <property type="nucleotide sequence ID" value="NZ_BMLR01000013.1"/>
</dbReference>
<organism evidence="2 3">
    <name type="scientific">Roseovarius pacificus</name>
    <dbReference type="NCBI Taxonomy" id="337701"/>
    <lineage>
        <taxon>Bacteria</taxon>
        <taxon>Pseudomonadati</taxon>
        <taxon>Pseudomonadota</taxon>
        <taxon>Alphaproteobacteria</taxon>
        <taxon>Rhodobacterales</taxon>
        <taxon>Roseobacteraceae</taxon>
        <taxon>Roseovarius</taxon>
    </lineage>
</organism>
<gene>
    <name evidence="2" type="ORF">SAMN05444398_11311</name>
</gene>
<dbReference type="Proteomes" id="UP000183974">
    <property type="component" value="Unassembled WGS sequence"/>
</dbReference>
<keyword evidence="3" id="KW-1185">Reference proteome</keyword>
<evidence type="ECO:0000256" key="1">
    <source>
        <dbReference type="SAM" id="SignalP"/>
    </source>
</evidence>
<dbReference type="STRING" id="337701.SAMN05444398_11311"/>
<reference evidence="2 3" key="1">
    <citation type="submission" date="2016-11" db="EMBL/GenBank/DDBJ databases">
        <authorList>
            <person name="Jaros S."/>
            <person name="Januszkiewicz K."/>
            <person name="Wedrychowicz H."/>
        </authorList>
    </citation>
    <scope>NUCLEOTIDE SEQUENCE [LARGE SCALE GENOMIC DNA]</scope>
    <source>
        <strain evidence="2 3">DSM 29589</strain>
    </source>
</reference>
<sequence length="139" mass="15258">MKHFYPMTFLACLAAPVHAETWECAVPYDEVNGGGAVTIEDNRLIFVSNWPHRNPETVQCVRSRARSECMSANLAVINNGGASVFVKLYSISWAENGVPAAIAVREPSAIFAAQEDGYETRRVFPALGYTFPVTDCTLN</sequence>
<dbReference type="OrthoDB" id="7743843at2"/>
<dbReference type="EMBL" id="FRBR01000013">
    <property type="protein sequence ID" value="SHM29200.1"/>
    <property type="molecule type" value="Genomic_DNA"/>
</dbReference>
<dbReference type="AlphaFoldDB" id="A0A1M7HL73"/>
<name>A0A1M7HL73_9RHOB</name>
<evidence type="ECO:0000313" key="3">
    <source>
        <dbReference type="Proteomes" id="UP000183974"/>
    </source>
</evidence>
<proteinExistence type="predicted"/>
<keyword evidence="1" id="KW-0732">Signal</keyword>
<evidence type="ECO:0000313" key="2">
    <source>
        <dbReference type="EMBL" id="SHM29200.1"/>
    </source>
</evidence>
<feature type="signal peptide" evidence="1">
    <location>
        <begin position="1"/>
        <end position="19"/>
    </location>
</feature>
<accession>A0A1M7HL73</accession>
<protein>
    <submittedName>
        <fullName evidence="2">Uncharacterized protein</fullName>
    </submittedName>
</protein>
<feature type="chain" id="PRO_5012025719" evidence="1">
    <location>
        <begin position="20"/>
        <end position="139"/>
    </location>
</feature>